<accession>A0A8H6G1W9</accession>
<evidence type="ECO:0000256" key="1">
    <source>
        <dbReference type="SAM" id="Phobius"/>
    </source>
</evidence>
<organism evidence="2 3">
    <name type="scientific">Letharia columbiana</name>
    <dbReference type="NCBI Taxonomy" id="112416"/>
    <lineage>
        <taxon>Eukaryota</taxon>
        <taxon>Fungi</taxon>
        <taxon>Dikarya</taxon>
        <taxon>Ascomycota</taxon>
        <taxon>Pezizomycotina</taxon>
        <taxon>Lecanoromycetes</taxon>
        <taxon>OSLEUM clade</taxon>
        <taxon>Lecanoromycetidae</taxon>
        <taxon>Lecanorales</taxon>
        <taxon>Lecanorineae</taxon>
        <taxon>Parmeliaceae</taxon>
        <taxon>Letharia</taxon>
    </lineage>
</organism>
<dbReference type="RefSeq" id="XP_037168298.1">
    <property type="nucleotide sequence ID" value="XM_037304805.1"/>
</dbReference>
<feature type="transmembrane region" description="Helical" evidence="1">
    <location>
        <begin position="6"/>
        <end position="25"/>
    </location>
</feature>
<feature type="transmembrane region" description="Helical" evidence="1">
    <location>
        <begin position="176"/>
        <end position="201"/>
    </location>
</feature>
<dbReference type="AlphaFoldDB" id="A0A8H6G1W9"/>
<keyword evidence="3" id="KW-1185">Reference proteome</keyword>
<keyword evidence="1" id="KW-0472">Membrane</keyword>
<sequence>MADPVSVVTSIASLVSLATQISLNLRAYERATLSQSYGGTAGFFISTFFGSTASEYERLQRVILRGSDDEALRFRDSVASECNMTAVAGAIIAQVALTALSLTDLSLAHWTARAFLLFATVAGCLSVYYACSLSRDIGKIYQPELIRDWLSAAPQSGSEETRPGEKKEKKASISAIFILSAPYTMMSYAILSFILGLAIYQGFVWTRNLDTDAGKINSRNIFIAYIVSTGYCQLFFSFAGVIKTIEDLLLQDRFRTRLLGSVKHTRDHVARHRDGEGPPQLEEGASANNAAAPIETIHTASQSQNTADRSSSSGIVAALEAAAKAHILSAEADRHVASEYEKLSRTW</sequence>
<feature type="transmembrane region" description="Helical" evidence="1">
    <location>
        <begin position="82"/>
        <end position="102"/>
    </location>
</feature>
<feature type="transmembrane region" description="Helical" evidence="1">
    <location>
        <begin position="114"/>
        <end position="131"/>
    </location>
</feature>
<comment type="caution">
    <text evidence="2">The sequence shown here is derived from an EMBL/GenBank/DDBJ whole genome shotgun (WGS) entry which is preliminary data.</text>
</comment>
<dbReference type="Proteomes" id="UP000578531">
    <property type="component" value="Unassembled WGS sequence"/>
</dbReference>
<keyword evidence="1" id="KW-1133">Transmembrane helix</keyword>
<evidence type="ECO:0000313" key="2">
    <source>
        <dbReference type="EMBL" id="KAF6239002.1"/>
    </source>
</evidence>
<dbReference type="OrthoDB" id="4941332at2759"/>
<name>A0A8H6G1W9_9LECA</name>
<feature type="transmembrane region" description="Helical" evidence="1">
    <location>
        <begin position="221"/>
        <end position="245"/>
    </location>
</feature>
<dbReference type="GeneID" id="59284545"/>
<keyword evidence="1" id="KW-0812">Transmembrane</keyword>
<evidence type="ECO:0000313" key="3">
    <source>
        <dbReference type="Proteomes" id="UP000578531"/>
    </source>
</evidence>
<protein>
    <submittedName>
        <fullName evidence="2">Uncharacterized protein</fullName>
    </submittedName>
</protein>
<reference evidence="2 3" key="1">
    <citation type="journal article" date="2020" name="Genomics">
        <title>Complete, high-quality genomes from long-read metagenomic sequencing of two wolf lichen thalli reveals enigmatic genome architecture.</title>
        <authorList>
            <person name="McKenzie S.K."/>
            <person name="Walston R.F."/>
            <person name="Allen J.L."/>
        </authorList>
    </citation>
    <scope>NUCLEOTIDE SEQUENCE [LARGE SCALE GENOMIC DNA]</scope>
    <source>
        <strain evidence="2">WasteWater2</strain>
    </source>
</reference>
<dbReference type="EMBL" id="JACCJC010000007">
    <property type="protein sequence ID" value="KAF6239002.1"/>
    <property type="molecule type" value="Genomic_DNA"/>
</dbReference>
<proteinExistence type="predicted"/>
<gene>
    <name evidence="2" type="ORF">HO173_002874</name>
</gene>